<dbReference type="PANTHER" id="PTHR45947:SF3">
    <property type="entry name" value="SULFOQUINOVOSYL TRANSFERASE SQD2"/>
    <property type="match status" value="1"/>
</dbReference>
<evidence type="ECO:0000313" key="2">
    <source>
        <dbReference type="Proteomes" id="UP000603141"/>
    </source>
</evidence>
<dbReference type="InterPro" id="IPR050194">
    <property type="entry name" value="Glycosyltransferase_grp1"/>
</dbReference>
<evidence type="ECO:0000313" key="1">
    <source>
        <dbReference type="EMBL" id="MBK1882484.1"/>
    </source>
</evidence>
<dbReference type="EMBL" id="JAENIJ010000011">
    <property type="protein sequence ID" value="MBK1882484.1"/>
    <property type="molecule type" value="Genomic_DNA"/>
</dbReference>
<dbReference type="Proteomes" id="UP000603141">
    <property type="component" value="Unassembled WGS sequence"/>
</dbReference>
<name>A0A934VWG6_9BACT</name>
<proteinExistence type="predicted"/>
<sequence length="318" mass="35773">MAWRAYRKLPPDYLSGTFTQCTGEHLPVADSRYIHFWNLAYKEAINHHPDEMQVPAKQRLFINLAIRGERQALRPGSTGEWWCVSRGIADPIEKAVGLGQTFRFLPNSFNPERFNTKKRSSFRAAMRKHYGFSEDETILAFCSFGHFVRKGLLNAIEAVDKLRSSGRSIRLLVLGGNESTISDIRSRMASKRMNGEGVVFAGLVSATEEHLSAADALIFPSFFEAFSLVEIEAAALGIRLYLTPHPGSEMILREPENGRLLPWNLDRMVDVLADDFDSGMMQKPHQEIGEALTPDSYAQTLSNFYSQAIARKQSESIP</sequence>
<dbReference type="Gene3D" id="3.40.50.2000">
    <property type="entry name" value="Glycogen Phosphorylase B"/>
    <property type="match status" value="2"/>
</dbReference>
<dbReference type="Pfam" id="PF13692">
    <property type="entry name" value="Glyco_trans_1_4"/>
    <property type="match status" value="1"/>
</dbReference>
<comment type="caution">
    <text evidence="1">The sequence shown here is derived from an EMBL/GenBank/DDBJ whole genome shotgun (WGS) entry which is preliminary data.</text>
</comment>
<keyword evidence="2" id="KW-1185">Reference proteome</keyword>
<accession>A0A934VWG6</accession>
<dbReference type="SUPFAM" id="SSF53756">
    <property type="entry name" value="UDP-Glycosyltransferase/glycogen phosphorylase"/>
    <property type="match status" value="1"/>
</dbReference>
<gene>
    <name evidence="1" type="ORF">JIN85_08660</name>
</gene>
<dbReference type="AlphaFoldDB" id="A0A934VWG6"/>
<dbReference type="PANTHER" id="PTHR45947">
    <property type="entry name" value="SULFOQUINOVOSYL TRANSFERASE SQD2"/>
    <property type="match status" value="1"/>
</dbReference>
<reference evidence="1" key="1">
    <citation type="submission" date="2021-01" db="EMBL/GenBank/DDBJ databases">
        <title>Modified the classification status of verrucomicrobia.</title>
        <authorList>
            <person name="Feng X."/>
        </authorList>
    </citation>
    <scope>NUCLEOTIDE SEQUENCE</scope>
    <source>
        <strain evidence="1">KCTC 22041</strain>
    </source>
</reference>
<dbReference type="GO" id="GO:0016757">
    <property type="term" value="F:glycosyltransferase activity"/>
    <property type="evidence" value="ECO:0007669"/>
    <property type="project" value="TreeGrafter"/>
</dbReference>
<protein>
    <submittedName>
        <fullName evidence="1">Glycosyltransferase</fullName>
    </submittedName>
</protein>
<organism evidence="1 2">
    <name type="scientific">Luteolibacter pohnpeiensis</name>
    <dbReference type="NCBI Taxonomy" id="454153"/>
    <lineage>
        <taxon>Bacteria</taxon>
        <taxon>Pseudomonadati</taxon>
        <taxon>Verrucomicrobiota</taxon>
        <taxon>Verrucomicrobiia</taxon>
        <taxon>Verrucomicrobiales</taxon>
        <taxon>Verrucomicrobiaceae</taxon>
        <taxon>Luteolibacter</taxon>
    </lineage>
</organism>